<keyword evidence="4" id="KW-0479">Metal-binding</keyword>
<dbReference type="eggNOG" id="KOG1845">
    <property type="taxonomic scope" value="Eukaryota"/>
</dbReference>
<evidence type="ECO:0000256" key="10">
    <source>
        <dbReference type="ARBA" id="ARBA00023158"/>
    </source>
</evidence>
<evidence type="ECO:0000256" key="9">
    <source>
        <dbReference type="ARBA" id="ARBA00023054"/>
    </source>
</evidence>
<keyword evidence="5" id="KW-0255">Endonuclease</keyword>
<evidence type="ECO:0000256" key="7">
    <source>
        <dbReference type="ARBA" id="ARBA00022771"/>
    </source>
</evidence>
<keyword evidence="5" id="KW-0378">Hydrolase</keyword>
<dbReference type="GO" id="GO:0006281">
    <property type="term" value="P:DNA repair"/>
    <property type="evidence" value="ECO:0007669"/>
    <property type="project" value="UniProtKB-KW"/>
</dbReference>
<dbReference type="PROSITE" id="PS51050">
    <property type="entry name" value="ZF_CW"/>
    <property type="match status" value="1"/>
</dbReference>
<keyword evidence="6" id="KW-0227">DNA damage</keyword>
<dbReference type="PANTHER" id="PTHR23336:SF11">
    <property type="entry name" value="OS06G0622000 PROTEIN"/>
    <property type="match status" value="1"/>
</dbReference>
<dbReference type="OMA" id="CYKANAA"/>
<evidence type="ECO:0000256" key="11">
    <source>
        <dbReference type="ARBA" id="ARBA00023204"/>
    </source>
</evidence>
<keyword evidence="3" id="KW-0540">Nuclease</keyword>
<evidence type="ECO:0000256" key="12">
    <source>
        <dbReference type="ARBA" id="ARBA00023242"/>
    </source>
</evidence>
<evidence type="ECO:0000313" key="13">
    <source>
        <dbReference type="EMBL" id="EMS61033.1"/>
    </source>
</evidence>
<dbReference type="GO" id="GO:0005634">
    <property type="term" value="C:nucleus"/>
    <property type="evidence" value="ECO:0007669"/>
    <property type="project" value="UniProtKB-SubCell"/>
</dbReference>
<dbReference type="GO" id="GO:0008270">
    <property type="term" value="F:zinc ion binding"/>
    <property type="evidence" value="ECO:0007669"/>
    <property type="project" value="UniProtKB-KW"/>
</dbReference>
<dbReference type="Pfam" id="PF13589">
    <property type="entry name" value="HATPase_c_3"/>
    <property type="match status" value="1"/>
</dbReference>
<keyword evidence="7" id="KW-0863">Zinc-finger</keyword>
<keyword evidence="10" id="KW-0943">RNA-mediated gene silencing</keyword>
<comment type="subcellular location">
    <subcellularLocation>
        <location evidence="1">Nucleus</location>
    </subcellularLocation>
</comment>
<dbReference type="Pfam" id="PF17942">
    <property type="entry name" value="Morc6_S5"/>
    <property type="match status" value="1"/>
</dbReference>
<evidence type="ECO:0000256" key="4">
    <source>
        <dbReference type="ARBA" id="ARBA00022723"/>
    </source>
</evidence>
<evidence type="ECO:0000256" key="8">
    <source>
        <dbReference type="ARBA" id="ARBA00022833"/>
    </source>
</evidence>
<dbReference type="GO" id="GO:0016887">
    <property type="term" value="F:ATP hydrolysis activity"/>
    <property type="evidence" value="ECO:0007669"/>
    <property type="project" value="InterPro"/>
</dbReference>
<evidence type="ECO:0000256" key="3">
    <source>
        <dbReference type="ARBA" id="ARBA00022722"/>
    </source>
</evidence>
<dbReference type="GO" id="GO:0004519">
    <property type="term" value="F:endonuclease activity"/>
    <property type="evidence" value="ECO:0007669"/>
    <property type="project" value="UniProtKB-KW"/>
</dbReference>
<protein>
    <submittedName>
        <fullName evidence="13">MORC family CW-type zinc finger protein 3</fullName>
    </submittedName>
</protein>
<dbReference type="SUPFAM" id="SSF55874">
    <property type="entry name" value="ATPase domain of HSP90 chaperone/DNA topoisomerase II/histidine kinase"/>
    <property type="match status" value="1"/>
</dbReference>
<dbReference type="GO" id="GO:0031047">
    <property type="term" value="P:regulatory ncRNA-mediated gene silencing"/>
    <property type="evidence" value="ECO:0007669"/>
    <property type="project" value="UniProtKB-KW"/>
</dbReference>
<comment type="similarity">
    <text evidence="2">Belongs to the MORC ATPase protein family.</text>
</comment>
<dbReference type="PANTHER" id="PTHR23336">
    <property type="entry name" value="ZINC FINGER CW-TYPE COILED-COIL DOMAIN PROTEIN 3"/>
    <property type="match status" value="1"/>
</dbReference>
<dbReference type="Pfam" id="PF07496">
    <property type="entry name" value="zf-CW"/>
    <property type="match status" value="1"/>
</dbReference>
<evidence type="ECO:0000256" key="6">
    <source>
        <dbReference type="ARBA" id="ARBA00022763"/>
    </source>
</evidence>
<proteinExistence type="inferred from homology"/>
<dbReference type="Gene3D" id="3.30.565.10">
    <property type="entry name" value="Histidine kinase-like ATPase, C-terminal domain"/>
    <property type="match status" value="1"/>
</dbReference>
<dbReference type="Gene3D" id="3.30.40.100">
    <property type="match status" value="1"/>
</dbReference>
<sequence>MVFVLCALGVESKQQLAFGRDLNFNHLEVYGAIMLKLVLSYVSGISEAKKCVEGIDLNEPPHKIRGVRLSHVLLQKDCKNICRTKACDVSIEFILSLTSQFIVYTVDGWAFHCCYKANAAIIMFNTSRIHSKAGIVRHGSFTFHILPDQSEERPNYSHAVILYETERKDPVICKRRTGISEKSNKSEEICDSVPNPRGLNASHIHHDPESSPCESVEDGNRISDSLVKRGKSTLRRNFVSTDPTYLRTLSQTHAGWIFGAIAELIDNSRDAGASRLDIFIQTMFSKKAAGKVPVLSVIDDGRGMAYPEMMRMISFGHKRPNEHCNEQIGRFGIGFKTGAMKLGKDAVVLTQTSTSRSVSFLSQSFNENKDNLEIPVVTYRKEGQYMEVDLSVQSEATAEYNLNAIKEFSPFNEYFIGEKLGLFGEEGTGTQIYIWNLDRWGKDYTLDWNSGRTDENPTDKGHGDILIRSKRVRSRPGQTSKQVPLDYSLHSYLEVIFRNPRMKITVQGSKVKARPLDKSLNTTSVISGDIAGRTIELTIGMSKVEWERTNCGVFLYWRGRLIESYKRVGGQMHNADTGRGVIGVADITELVDDEDGNSWVLNSKQGFQDCEMYAELEEWLGSSMDEYWETNFDNVELGCSSWVRDRGCSSILVSVSDQEPNVYYPRTKFQMFIIQELSYVGGTFKGKAAGRCKPDHEWVQCYGCRKWRVLTAGFDTESLPDQWFCLMPPFNGKCTIPEQQMGHGTITIGEKRSGNVGRNRTQREATAKVDTNKIGNNEFSQDEDVKNVKLIPTIVNKRKNTSNGTNSIEGQQSFLLGTVPGVLQQLDHDRSA</sequence>
<dbReference type="InterPro" id="IPR011124">
    <property type="entry name" value="Znf_CW"/>
</dbReference>
<keyword evidence="12" id="KW-0539">Nucleus</keyword>
<dbReference type="EMBL" id="KD102186">
    <property type="protein sequence ID" value="EMS61033.1"/>
    <property type="molecule type" value="Genomic_DNA"/>
</dbReference>
<dbReference type="InterPro" id="IPR041006">
    <property type="entry name" value="Morc_S5"/>
</dbReference>
<accession>M7ZCY2</accession>
<dbReference type="STRING" id="4572.M7ZCY2"/>
<keyword evidence="8" id="KW-0862">Zinc</keyword>
<name>M7ZCY2_TRIUA</name>
<dbReference type="InterPro" id="IPR036890">
    <property type="entry name" value="HATPase_C_sf"/>
</dbReference>
<reference evidence="13" key="1">
    <citation type="journal article" date="2013" name="Nature">
        <title>Draft genome of the wheat A-genome progenitor Triticum urartu.</title>
        <authorList>
            <person name="Ling H.Q."/>
            <person name="Zhao S."/>
            <person name="Liu D."/>
            <person name="Wang J."/>
            <person name="Sun H."/>
            <person name="Zhang C."/>
            <person name="Fan H."/>
            <person name="Li D."/>
            <person name="Dong L."/>
            <person name="Tao Y."/>
            <person name="Gao C."/>
            <person name="Wu H."/>
            <person name="Li Y."/>
            <person name="Cui Y."/>
            <person name="Guo X."/>
            <person name="Zheng S."/>
            <person name="Wang B."/>
            <person name="Yu K."/>
            <person name="Liang Q."/>
            <person name="Yang W."/>
            <person name="Lou X."/>
            <person name="Chen J."/>
            <person name="Feng M."/>
            <person name="Jian J."/>
            <person name="Zhang X."/>
            <person name="Luo G."/>
            <person name="Jiang Y."/>
            <person name="Liu J."/>
            <person name="Wang Z."/>
            <person name="Sha Y."/>
            <person name="Zhang B."/>
            <person name="Wu H."/>
            <person name="Tang D."/>
            <person name="Shen Q."/>
            <person name="Xue P."/>
            <person name="Zou S."/>
            <person name="Wang X."/>
            <person name="Liu X."/>
            <person name="Wang F."/>
            <person name="Yang Y."/>
            <person name="An X."/>
            <person name="Dong Z."/>
            <person name="Zhang K."/>
            <person name="Zhang X."/>
            <person name="Luo M.C."/>
            <person name="Dvorak J."/>
            <person name="Tong Y."/>
            <person name="Wang J."/>
            <person name="Yang H."/>
            <person name="Li Z."/>
            <person name="Wang D."/>
            <person name="Zhang A."/>
            <person name="Wang J."/>
        </authorList>
    </citation>
    <scope>NUCLEOTIDE SEQUENCE</scope>
</reference>
<evidence type="ECO:0000256" key="5">
    <source>
        <dbReference type="ARBA" id="ARBA00022759"/>
    </source>
</evidence>
<dbReference type="InterPro" id="IPR045261">
    <property type="entry name" value="MORC_ATPase"/>
</dbReference>
<dbReference type="GO" id="GO:0031349">
    <property type="term" value="P:positive regulation of defense response"/>
    <property type="evidence" value="ECO:0007669"/>
    <property type="project" value="UniProtKB-ARBA"/>
</dbReference>
<keyword evidence="9" id="KW-0175">Coiled coil</keyword>
<dbReference type="AlphaFoldDB" id="M7ZCY2"/>
<keyword evidence="11" id="KW-0234">DNA repair</keyword>
<evidence type="ECO:0000256" key="1">
    <source>
        <dbReference type="ARBA" id="ARBA00004123"/>
    </source>
</evidence>
<organism evidence="13">
    <name type="scientific">Triticum urartu</name>
    <name type="common">Red wild einkorn</name>
    <name type="synonym">Crithodium urartu</name>
    <dbReference type="NCBI Taxonomy" id="4572"/>
    <lineage>
        <taxon>Eukaryota</taxon>
        <taxon>Viridiplantae</taxon>
        <taxon>Streptophyta</taxon>
        <taxon>Embryophyta</taxon>
        <taxon>Tracheophyta</taxon>
        <taxon>Spermatophyta</taxon>
        <taxon>Magnoliopsida</taxon>
        <taxon>Liliopsida</taxon>
        <taxon>Poales</taxon>
        <taxon>Poaceae</taxon>
        <taxon>BOP clade</taxon>
        <taxon>Pooideae</taxon>
        <taxon>Triticodae</taxon>
        <taxon>Triticeae</taxon>
        <taxon>Triticinae</taxon>
        <taxon>Triticum</taxon>
    </lineage>
</organism>
<gene>
    <name evidence="13" type="ORF">TRIUR3_22100</name>
</gene>
<evidence type="ECO:0000256" key="2">
    <source>
        <dbReference type="ARBA" id="ARBA00007845"/>
    </source>
</evidence>